<dbReference type="Proteomes" id="UP000624244">
    <property type="component" value="Unassembled WGS sequence"/>
</dbReference>
<keyword evidence="1" id="KW-0489">Methyltransferase</keyword>
<organism evidence="5 6">
    <name type="scientific">Cochliobolus sativus</name>
    <name type="common">Common root rot and spot blotch fungus</name>
    <name type="synonym">Bipolaris sorokiniana</name>
    <dbReference type="NCBI Taxonomy" id="45130"/>
    <lineage>
        <taxon>Eukaryota</taxon>
        <taxon>Fungi</taxon>
        <taxon>Dikarya</taxon>
        <taxon>Ascomycota</taxon>
        <taxon>Pezizomycotina</taxon>
        <taxon>Dothideomycetes</taxon>
        <taxon>Pleosporomycetidae</taxon>
        <taxon>Pleosporales</taxon>
        <taxon>Pleosporineae</taxon>
        <taxon>Pleosporaceae</taxon>
        <taxon>Bipolaris</taxon>
    </lineage>
</organism>
<dbReference type="InterPro" id="IPR036388">
    <property type="entry name" value="WH-like_DNA-bd_sf"/>
</dbReference>
<evidence type="ECO:0000313" key="6">
    <source>
        <dbReference type="Proteomes" id="UP000624244"/>
    </source>
</evidence>
<dbReference type="AlphaFoldDB" id="A0A8H6DYF0"/>
<dbReference type="Pfam" id="PF00891">
    <property type="entry name" value="Methyltransf_2"/>
    <property type="match status" value="1"/>
</dbReference>
<evidence type="ECO:0000259" key="4">
    <source>
        <dbReference type="Pfam" id="PF00891"/>
    </source>
</evidence>
<feature type="domain" description="O-methyltransferase C-terminal" evidence="4">
    <location>
        <begin position="180"/>
        <end position="385"/>
    </location>
</feature>
<dbReference type="SUPFAM" id="SSF46785">
    <property type="entry name" value="Winged helix' DNA-binding domain"/>
    <property type="match status" value="1"/>
</dbReference>
<protein>
    <recommendedName>
        <fullName evidence="4">O-methyltransferase C-terminal domain-containing protein</fullName>
    </recommendedName>
</protein>
<comment type="caution">
    <text evidence="5">The sequence shown here is derived from an EMBL/GenBank/DDBJ whole genome shotgun (WGS) entry which is preliminary data.</text>
</comment>
<dbReference type="Gene3D" id="3.40.50.150">
    <property type="entry name" value="Vaccinia Virus protein VP39"/>
    <property type="match status" value="1"/>
</dbReference>
<name>A0A8H6DYF0_COCSA</name>
<dbReference type="PROSITE" id="PS51683">
    <property type="entry name" value="SAM_OMT_II"/>
    <property type="match status" value="1"/>
</dbReference>
<dbReference type="SUPFAM" id="SSF53335">
    <property type="entry name" value="S-adenosyl-L-methionine-dependent methyltransferases"/>
    <property type="match status" value="1"/>
</dbReference>
<dbReference type="GO" id="GO:0032259">
    <property type="term" value="P:methylation"/>
    <property type="evidence" value="ECO:0007669"/>
    <property type="project" value="UniProtKB-KW"/>
</dbReference>
<dbReference type="Gene3D" id="1.10.10.10">
    <property type="entry name" value="Winged helix-like DNA-binding domain superfamily/Winged helix DNA-binding domain"/>
    <property type="match status" value="1"/>
</dbReference>
<evidence type="ECO:0000256" key="3">
    <source>
        <dbReference type="ARBA" id="ARBA00022691"/>
    </source>
</evidence>
<dbReference type="PANTHER" id="PTHR43712:SF12">
    <property type="entry name" value="STERIGMATOCYSTIN 8-O-METHYLTRANSFERASE"/>
    <property type="match status" value="1"/>
</dbReference>
<dbReference type="EMBL" id="WNKQ01000003">
    <property type="protein sequence ID" value="KAF5852318.1"/>
    <property type="molecule type" value="Genomic_DNA"/>
</dbReference>
<proteinExistence type="predicted"/>
<accession>A0A8H6DYF0</accession>
<evidence type="ECO:0000256" key="1">
    <source>
        <dbReference type="ARBA" id="ARBA00022603"/>
    </source>
</evidence>
<keyword evidence="2" id="KW-0808">Transferase</keyword>
<gene>
    <name evidence="5" type="ORF">GGP41_007782</name>
</gene>
<dbReference type="PANTHER" id="PTHR43712">
    <property type="entry name" value="PUTATIVE (AFU_ORTHOLOGUE AFUA_4G14580)-RELATED"/>
    <property type="match status" value="1"/>
</dbReference>
<sequence length="411" mass="46190">MIDTERIQMLTLLGQLRTLTTRIEAYLSQTSKTPASTEDREFDTLRNEYLETINNTALHLTHPLEYWSSIRGACADTAVFRCANEFELFQRIPLTGTATSTSLAAAVGVDTGVLTRVLRLLSARGCFQEVSECTFAHTPFSAFVQEHPHFASFLRATFEVFGGSAATLPDSLLAPVGENGARPSAFEVRFGEGCYEFWAKQPEKLARFQRGLHEPLLLHEINESYNWDDVKGTIVDIGGGEGQVARCLAEHFEHLKFLVQDTFVKEDVIAGIARGGLADRLRFEVHDYFTPQKSLDQGAFFLKHCLHNNDDENCVRILKAIAPAMESSGPETRLIIAENVLPEWNDTSLSRQQRVELFQDDISMLQLFNAKKRSAAEYQELLHQADPRLRIFGIHRPPRGQLCCIDVRLSA</sequence>
<reference evidence="5" key="1">
    <citation type="submission" date="2019-11" db="EMBL/GenBank/DDBJ databases">
        <title>Bipolaris sorokiniana Genome sequencing.</title>
        <authorList>
            <person name="Wang H."/>
        </authorList>
    </citation>
    <scope>NUCLEOTIDE SEQUENCE</scope>
</reference>
<evidence type="ECO:0000313" key="5">
    <source>
        <dbReference type="EMBL" id="KAF5852318.1"/>
    </source>
</evidence>
<dbReference type="InterPro" id="IPR016461">
    <property type="entry name" value="COMT-like"/>
</dbReference>
<dbReference type="InterPro" id="IPR036390">
    <property type="entry name" value="WH_DNA-bd_sf"/>
</dbReference>
<dbReference type="GO" id="GO:0008171">
    <property type="term" value="F:O-methyltransferase activity"/>
    <property type="evidence" value="ECO:0007669"/>
    <property type="project" value="InterPro"/>
</dbReference>
<dbReference type="InterPro" id="IPR029063">
    <property type="entry name" value="SAM-dependent_MTases_sf"/>
</dbReference>
<evidence type="ECO:0000256" key="2">
    <source>
        <dbReference type="ARBA" id="ARBA00022679"/>
    </source>
</evidence>
<dbReference type="InterPro" id="IPR001077">
    <property type="entry name" value="COMT_C"/>
</dbReference>
<keyword evidence="3" id="KW-0949">S-adenosyl-L-methionine</keyword>